<dbReference type="GO" id="GO:0005524">
    <property type="term" value="F:ATP binding"/>
    <property type="evidence" value="ECO:0007669"/>
    <property type="project" value="UniProtKB-UniRule"/>
</dbReference>
<keyword evidence="4 9" id="KW-0436">Ligase</keyword>
<dbReference type="UniPathway" id="UPA00219"/>
<keyword evidence="8 9" id="KW-0131">Cell cycle</keyword>
<comment type="caution">
    <text evidence="13">The sequence shown here is derived from an EMBL/GenBank/DDBJ whole genome shotgun (WGS) entry which is preliminary data.</text>
</comment>
<keyword evidence="9 10" id="KW-0573">Peptidoglycan synthesis</keyword>
<comment type="subcellular location">
    <subcellularLocation>
        <location evidence="1 9 10">Cytoplasm</location>
    </subcellularLocation>
</comment>
<dbReference type="GO" id="GO:0051301">
    <property type="term" value="P:cell division"/>
    <property type="evidence" value="ECO:0007669"/>
    <property type="project" value="UniProtKB-KW"/>
</dbReference>
<evidence type="ECO:0000256" key="2">
    <source>
        <dbReference type="ARBA" id="ARBA00004752"/>
    </source>
</evidence>
<keyword evidence="5 9" id="KW-0132">Cell division</keyword>
<dbReference type="PANTHER" id="PTHR43692">
    <property type="entry name" value="UDP-N-ACETYLMURAMOYLALANINE--D-GLUTAMATE LIGASE"/>
    <property type="match status" value="1"/>
</dbReference>
<dbReference type="InterPro" id="IPR004101">
    <property type="entry name" value="Mur_ligase_C"/>
</dbReference>
<dbReference type="Gene3D" id="3.90.190.20">
    <property type="entry name" value="Mur ligase, C-terminal domain"/>
    <property type="match status" value="1"/>
</dbReference>
<dbReference type="Proteomes" id="UP000177480">
    <property type="component" value="Unassembled WGS sequence"/>
</dbReference>
<dbReference type="InterPro" id="IPR005762">
    <property type="entry name" value="MurD"/>
</dbReference>
<keyword evidence="7 9" id="KW-0067">ATP-binding</keyword>
<evidence type="ECO:0000256" key="1">
    <source>
        <dbReference type="ARBA" id="ARBA00004496"/>
    </source>
</evidence>
<comment type="similarity">
    <text evidence="9">Belongs to the MurCDEF family.</text>
</comment>
<dbReference type="EMBL" id="MHNK01000010">
    <property type="protein sequence ID" value="OGZ44032.1"/>
    <property type="molecule type" value="Genomic_DNA"/>
</dbReference>
<dbReference type="EC" id="6.3.2.9" evidence="9 10"/>
<dbReference type="SUPFAM" id="SSF53623">
    <property type="entry name" value="MurD-like peptide ligases, catalytic domain"/>
    <property type="match status" value="1"/>
</dbReference>
<evidence type="ECO:0000259" key="12">
    <source>
        <dbReference type="Pfam" id="PF08245"/>
    </source>
</evidence>
<evidence type="ECO:0000256" key="9">
    <source>
        <dbReference type="HAMAP-Rule" id="MF_00639"/>
    </source>
</evidence>
<feature type="binding site" evidence="9">
    <location>
        <begin position="94"/>
        <end position="100"/>
    </location>
    <ligand>
        <name>ATP</name>
        <dbReference type="ChEBI" id="CHEBI:30616"/>
    </ligand>
</feature>
<evidence type="ECO:0000256" key="8">
    <source>
        <dbReference type="ARBA" id="ARBA00023306"/>
    </source>
</evidence>
<evidence type="ECO:0000256" key="3">
    <source>
        <dbReference type="ARBA" id="ARBA00022490"/>
    </source>
</evidence>
<dbReference type="STRING" id="1802114.A2719_03685"/>
<feature type="domain" description="Mur ligase central" evidence="12">
    <location>
        <begin position="92"/>
        <end position="215"/>
    </location>
</feature>
<accession>A0A1G2G214</accession>
<dbReference type="Pfam" id="PF02875">
    <property type="entry name" value="Mur_ligase_C"/>
    <property type="match status" value="1"/>
</dbReference>
<dbReference type="PROSITE" id="PS01011">
    <property type="entry name" value="FOLYLPOLYGLU_SYNT_1"/>
    <property type="match status" value="1"/>
</dbReference>
<evidence type="ECO:0000256" key="7">
    <source>
        <dbReference type="ARBA" id="ARBA00022840"/>
    </source>
</evidence>
<reference evidence="13 14" key="1">
    <citation type="journal article" date="2016" name="Nat. Commun.">
        <title>Thousands of microbial genomes shed light on interconnected biogeochemical processes in an aquifer system.</title>
        <authorList>
            <person name="Anantharaman K."/>
            <person name="Brown C.T."/>
            <person name="Hug L.A."/>
            <person name="Sharon I."/>
            <person name="Castelle C.J."/>
            <person name="Probst A.J."/>
            <person name="Thomas B.C."/>
            <person name="Singh A."/>
            <person name="Wilkins M.J."/>
            <person name="Karaoz U."/>
            <person name="Brodie E.L."/>
            <person name="Williams K.H."/>
            <person name="Hubbard S.S."/>
            <person name="Banfield J.F."/>
        </authorList>
    </citation>
    <scope>NUCLEOTIDE SEQUENCE [LARGE SCALE GENOMIC DNA]</scope>
</reference>
<feature type="domain" description="Mur ligase C-terminal" evidence="11">
    <location>
        <begin position="271"/>
        <end position="368"/>
    </location>
</feature>
<dbReference type="GO" id="GO:0004326">
    <property type="term" value="F:tetrahydrofolylpolyglutamate synthase activity"/>
    <property type="evidence" value="ECO:0007669"/>
    <property type="project" value="InterPro"/>
</dbReference>
<name>A0A1G2G214_9BACT</name>
<evidence type="ECO:0000256" key="5">
    <source>
        <dbReference type="ARBA" id="ARBA00022618"/>
    </source>
</evidence>
<keyword evidence="3 9" id="KW-0963">Cytoplasm</keyword>
<proteinExistence type="inferred from homology"/>
<dbReference type="Pfam" id="PF08245">
    <property type="entry name" value="Mur_ligase_M"/>
    <property type="match status" value="1"/>
</dbReference>
<dbReference type="GO" id="GO:0008764">
    <property type="term" value="F:UDP-N-acetylmuramoylalanine-D-glutamate ligase activity"/>
    <property type="evidence" value="ECO:0007669"/>
    <property type="project" value="UniProtKB-UniRule"/>
</dbReference>
<keyword evidence="9 10" id="KW-0133">Cell shape</keyword>
<evidence type="ECO:0000256" key="10">
    <source>
        <dbReference type="RuleBase" id="RU003664"/>
    </source>
</evidence>
<dbReference type="InterPro" id="IPR018109">
    <property type="entry name" value="Folylpolyglutamate_synth_CS"/>
</dbReference>
<dbReference type="GO" id="GO:0008360">
    <property type="term" value="P:regulation of cell shape"/>
    <property type="evidence" value="ECO:0007669"/>
    <property type="project" value="UniProtKB-KW"/>
</dbReference>
<keyword evidence="6 9" id="KW-0547">Nucleotide-binding</keyword>
<gene>
    <name evidence="9" type="primary">murD</name>
    <name evidence="13" type="ORF">A2719_03685</name>
</gene>
<dbReference type="GO" id="GO:0005737">
    <property type="term" value="C:cytoplasm"/>
    <property type="evidence" value="ECO:0007669"/>
    <property type="project" value="UniProtKB-SubCell"/>
</dbReference>
<evidence type="ECO:0000313" key="13">
    <source>
        <dbReference type="EMBL" id="OGZ44032.1"/>
    </source>
</evidence>
<evidence type="ECO:0000256" key="4">
    <source>
        <dbReference type="ARBA" id="ARBA00022598"/>
    </source>
</evidence>
<dbReference type="HAMAP" id="MF_00639">
    <property type="entry name" value="MurD"/>
    <property type="match status" value="1"/>
</dbReference>
<dbReference type="SUPFAM" id="SSF53244">
    <property type="entry name" value="MurD-like peptide ligases, peptide-binding domain"/>
    <property type="match status" value="1"/>
</dbReference>
<dbReference type="InterPro" id="IPR036615">
    <property type="entry name" value="Mur_ligase_C_dom_sf"/>
</dbReference>
<sequence>MRIAILGFGKEGKSVLRFLKRTPRYKNAEIDILDKKQGKTYLGHLDAYDLIIKSPGVPFSLPEVAKAYANGTMFTSATALFFDHAKGLLIGVTGTKGKGTTSTLLYRILKQCKKDAYIAGNIGIPMLDVLPKLYNTSIAILELSSFQLHHLLFSPRIAVVLDIFPDHLDAHESFEEYLEAKGGIVAHQKEQDVVFYFSDNTYATDLAKQSHGKHIDIRPEAFTLFSVKDLQMRGMHNFRNAVMAASVALYLDCDPAIIKRVVQRFVGNPLRLQKVRDLDGILFYNDSASTNPISTAAAIQAFETPTILIAGGRDKGFPYDALKRVARWPALQHVVLVGENTSLLKKAFKGEEITEVHELEKAVRTAFRYVMKRRKKGELWNIVFSPGAASFDMFKNYKERGKKFNEIVKSLKI</sequence>
<comment type="function">
    <text evidence="9 10">Cell wall formation. Catalyzes the addition of glutamate to the nucleotide precursor UDP-N-acetylmuramoyl-L-alanine (UMA).</text>
</comment>
<evidence type="ECO:0000313" key="14">
    <source>
        <dbReference type="Proteomes" id="UP000177480"/>
    </source>
</evidence>
<dbReference type="PANTHER" id="PTHR43692:SF1">
    <property type="entry name" value="UDP-N-ACETYLMURAMOYLALANINE--D-GLUTAMATE LIGASE"/>
    <property type="match status" value="1"/>
</dbReference>
<dbReference type="Gene3D" id="3.40.1190.10">
    <property type="entry name" value="Mur-like, catalytic domain"/>
    <property type="match status" value="1"/>
</dbReference>
<protein>
    <recommendedName>
        <fullName evidence="9 10">UDP-N-acetylmuramoylalanine--D-glutamate ligase</fullName>
        <ecNumber evidence="9 10">6.3.2.9</ecNumber>
    </recommendedName>
    <alternativeName>
        <fullName evidence="9">D-glutamic acid-adding enzyme</fullName>
    </alternativeName>
    <alternativeName>
        <fullName evidence="9">UDP-N-acetylmuramoyl-L-alanyl-D-glutamate synthetase</fullName>
    </alternativeName>
</protein>
<dbReference type="NCBIfam" id="TIGR01087">
    <property type="entry name" value="murD"/>
    <property type="match status" value="1"/>
</dbReference>
<keyword evidence="9 10" id="KW-0961">Cell wall biogenesis/degradation</keyword>
<evidence type="ECO:0000256" key="6">
    <source>
        <dbReference type="ARBA" id="ARBA00022741"/>
    </source>
</evidence>
<comment type="catalytic activity">
    <reaction evidence="9 10">
        <text>UDP-N-acetyl-alpha-D-muramoyl-L-alanine + D-glutamate + ATP = UDP-N-acetyl-alpha-D-muramoyl-L-alanyl-D-glutamate + ADP + phosphate + H(+)</text>
        <dbReference type="Rhea" id="RHEA:16429"/>
        <dbReference type="ChEBI" id="CHEBI:15378"/>
        <dbReference type="ChEBI" id="CHEBI:29986"/>
        <dbReference type="ChEBI" id="CHEBI:30616"/>
        <dbReference type="ChEBI" id="CHEBI:43474"/>
        <dbReference type="ChEBI" id="CHEBI:83898"/>
        <dbReference type="ChEBI" id="CHEBI:83900"/>
        <dbReference type="ChEBI" id="CHEBI:456216"/>
        <dbReference type="EC" id="6.3.2.9"/>
    </reaction>
</comment>
<dbReference type="GO" id="GO:0009252">
    <property type="term" value="P:peptidoglycan biosynthetic process"/>
    <property type="evidence" value="ECO:0007669"/>
    <property type="project" value="UniProtKB-UniRule"/>
</dbReference>
<evidence type="ECO:0000259" key="11">
    <source>
        <dbReference type="Pfam" id="PF02875"/>
    </source>
</evidence>
<comment type="pathway">
    <text evidence="2 9 10">Cell wall biogenesis; peptidoglycan biosynthesis.</text>
</comment>
<dbReference type="InterPro" id="IPR036565">
    <property type="entry name" value="Mur-like_cat_sf"/>
</dbReference>
<dbReference type="GO" id="GO:0071555">
    <property type="term" value="P:cell wall organization"/>
    <property type="evidence" value="ECO:0007669"/>
    <property type="project" value="UniProtKB-KW"/>
</dbReference>
<dbReference type="InterPro" id="IPR013221">
    <property type="entry name" value="Mur_ligase_cen"/>
</dbReference>
<organism evidence="13 14">
    <name type="scientific">Candidatus Ryanbacteria bacterium RIFCSPHIGHO2_01_FULL_45_22</name>
    <dbReference type="NCBI Taxonomy" id="1802114"/>
    <lineage>
        <taxon>Bacteria</taxon>
        <taxon>Candidatus Ryaniibacteriota</taxon>
    </lineage>
</organism>
<dbReference type="AlphaFoldDB" id="A0A1G2G214"/>